<feature type="transmembrane region" description="Helical" evidence="2">
    <location>
        <begin position="526"/>
        <end position="548"/>
    </location>
</feature>
<evidence type="ECO:0000313" key="4">
    <source>
        <dbReference type="EMBL" id="ODM93903.1"/>
    </source>
</evidence>
<dbReference type="OrthoDB" id="5912242at2759"/>
<evidence type="ECO:0000256" key="1">
    <source>
        <dbReference type="SAM" id="MobiDB-lite"/>
    </source>
</evidence>
<sequence>MKATVLKFKMPYWLLLVILLDFSHKTSSIPVGHDEHSHHHHEEHQDVDHPHVHHEESNHDKEDSFHGDDFDLGFNSEDSEASEEGHTHDNHEESHNHDNQEESHNHDHHEENHNHDSLEEESHFHDNPDHDHQEESHNHDSPDTDHEESHDHHEHHDQDSVDGHSVSNNEFTIKSYKEDCLSANVKCSDGEHLVCDEDLGKCDCPRGMVYHSGKCETAPHPVEENSLENDEEINIELTIDEDDESPTPTPKPNDRDSNKLQGDTHDHDGEEEQDNKQARSGIEILENLCQNVDCEETLGKYSACDENTGECICKDVEQGTRPLRIIDGKCWINRGINDPCKSHEECNATITGNAWCHLDLATRNRFCQCEMYNYFDESLGECLELARDGLFSPCKTDLQCTGSKEVGTGYGPNAECSQESNVCQCKLGPDNQNGFLHMHLCVYEMKMGDACTLDRECEITLPDKDVFCSPATKTCSCREGNQEEDCKKKQNLEGRFLQNDEAESEVNNEGLMNSLKSAIGLDVPNFVFITIIIAVVVLILVILSVFIAKKRHKYSVVKTREQEMEDPKL</sequence>
<dbReference type="STRING" id="48709.A0A1D2MLN5"/>
<feature type="chain" id="PRO_5008904228" description="EGF-like domain-containing protein" evidence="3">
    <location>
        <begin position="29"/>
        <end position="569"/>
    </location>
</feature>
<evidence type="ECO:0000313" key="5">
    <source>
        <dbReference type="Proteomes" id="UP000094527"/>
    </source>
</evidence>
<keyword evidence="3" id="KW-0732">Signal</keyword>
<feature type="compositionally biased region" description="Basic and acidic residues" evidence="1">
    <location>
        <begin position="252"/>
        <end position="268"/>
    </location>
</feature>
<reference evidence="4 5" key="1">
    <citation type="journal article" date="2016" name="Genome Biol. Evol.">
        <title>Gene Family Evolution Reflects Adaptation to Soil Environmental Stressors in the Genome of the Collembolan Orchesella cincta.</title>
        <authorList>
            <person name="Faddeeva-Vakhrusheva A."/>
            <person name="Derks M.F."/>
            <person name="Anvar S.Y."/>
            <person name="Agamennone V."/>
            <person name="Suring W."/>
            <person name="Smit S."/>
            <person name="van Straalen N.M."/>
            <person name="Roelofs D."/>
        </authorList>
    </citation>
    <scope>NUCLEOTIDE SEQUENCE [LARGE SCALE GENOMIC DNA]</scope>
    <source>
        <tissue evidence="4">Mixed pool</tissue>
    </source>
</reference>
<evidence type="ECO:0000256" key="2">
    <source>
        <dbReference type="SAM" id="Phobius"/>
    </source>
</evidence>
<evidence type="ECO:0000256" key="3">
    <source>
        <dbReference type="SAM" id="SignalP"/>
    </source>
</evidence>
<feature type="compositionally biased region" description="Basic and acidic residues" evidence="1">
    <location>
        <begin position="32"/>
        <end position="69"/>
    </location>
</feature>
<accession>A0A1D2MLN5</accession>
<dbReference type="Proteomes" id="UP000094527">
    <property type="component" value="Unassembled WGS sequence"/>
</dbReference>
<feature type="region of interest" description="Disordered" evidence="1">
    <location>
        <begin position="237"/>
        <end position="277"/>
    </location>
</feature>
<feature type="region of interest" description="Disordered" evidence="1">
    <location>
        <begin position="30"/>
        <end position="166"/>
    </location>
</feature>
<protein>
    <recommendedName>
        <fullName evidence="6">EGF-like domain-containing protein</fullName>
    </recommendedName>
</protein>
<dbReference type="EMBL" id="LJIJ01000891">
    <property type="protein sequence ID" value="ODM93903.1"/>
    <property type="molecule type" value="Genomic_DNA"/>
</dbReference>
<feature type="compositionally biased region" description="Basic and acidic residues" evidence="1">
    <location>
        <begin position="83"/>
        <end position="162"/>
    </location>
</feature>
<gene>
    <name evidence="4" type="ORF">Ocin01_12771</name>
</gene>
<comment type="caution">
    <text evidence="4">The sequence shown here is derived from an EMBL/GenBank/DDBJ whole genome shotgun (WGS) entry which is preliminary data.</text>
</comment>
<keyword evidence="5" id="KW-1185">Reference proteome</keyword>
<keyword evidence="2" id="KW-0812">Transmembrane</keyword>
<dbReference type="AlphaFoldDB" id="A0A1D2MLN5"/>
<organism evidence="4 5">
    <name type="scientific">Orchesella cincta</name>
    <name type="common">Springtail</name>
    <name type="synonym">Podura cincta</name>
    <dbReference type="NCBI Taxonomy" id="48709"/>
    <lineage>
        <taxon>Eukaryota</taxon>
        <taxon>Metazoa</taxon>
        <taxon>Ecdysozoa</taxon>
        <taxon>Arthropoda</taxon>
        <taxon>Hexapoda</taxon>
        <taxon>Collembola</taxon>
        <taxon>Entomobryomorpha</taxon>
        <taxon>Entomobryoidea</taxon>
        <taxon>Orchesellidae</taxon>
        <taxon>Orchesellinae</taxon>
        <taxon>Orchesella</taxon>
    </lineage>
</organism>
<proteinExistence type="predicted"/>
<keyword evidence="2" id="KW-0472">Membrane</keyword>
<evidence type="ECO:0008006" key="6">
    <source>
        <dbReference type="Google" id="ProtNLM"/>
    </source>
</evidence>
<name>A0A1D2MLN5_ORCCI</name>
<keyword evidence="2" id="KW-1133">Transmembrane helix</keyword>
<feature type="signal peptide" evidence="3">
    <location>
        <begin position="1"/>
        <end position="28"/>
    </location>
</feature>